<protein>
    <recommendedName>
        <fullName evidence="4">Peptidase C14</fullName>
    </recommendedName>
</protein>
<evidence type="ECO:0000256" key="1">
    <source>
        <dbReference type="SAM" id="MobiDB-lite"/>
    </source>
</evidence>
<dbReference type="PROSITE" id="PS51318">
    <property type="entry name" value="TAT"/>
    <property type="match status" value="1"/>
</dbReference>
<sequence length="736" mass="78335">MSTSPTPSTSTATPSAPAPGSSRRRLLAAGGLGGLLLAGTAAVGSASAAPDDDRHGAGSRDVSMSVPNVAALLRMNVKPLEADAMVLVAGYHAAGDGGGMVVRWDPRSKLAVNGGTVLADPAVRRDGRWIQVHDGVMDFRRFGILDDKVPADAALDAMVNDPYIHRVEAHSDLLFVKRHTFGRSRIVLDFGGHTVRTTGIEKNTYDNPFGAVLYFRGKVTDTVVKARLSQPMPDLADVFEVPDSAAFKVGDWWAVTIDPEPGKGKYEQEVQRLVEITQLVDATHIRVGYKIGWDLAAGRTFTWTRIEPVDRAHVRNMVFQGIADGDQYTGSHPIAYEYTTNCDVEHVDAVGTFWPVIMRRWCTHYRTRACSLRNPASVTWGGAGYLTQQIYCLYGHVEDCHVANSRHLNDLTASAYCYVTNCHGDGDDQGPFVTHGQFEHDLVYTGNSGLMTFANSGAAWGSVAKRITVRKHVCSWFVARVKITDLTLEDMQVIGKPALAGSGMLWVNADGVQIRGCTASGPLIVSQASNRSQRANVIADSTFTLAKDAEITQANVTNDLHLERVTLKGLDNAALRNAGRLVLTECTLIGAPNAAPVTVTGAALAVSGGELRDTGLRLAGTGEQSVALSRTRLGGTNAARALLSRTGGARTVRWQLDGCASTTADAATAHVLIGEGTNRYRAAGNTFAGGRLELAGAAFGGTGALLHSGCVEDGVTRTAMPDEGPRVAHTAGNQLI</sequence>
<dbReference type="AlphaFoldDB" id="A0A401YFQ2"/>
<evidence type="ECO:0000313" key="2">
    <source>
        <dbReference type="EMBL" id="GCD93456.1"/>
    </source>
</evidence>
<accession>A0A401YFQ2</accession>
<dbReference type="RefSeq" id="WP_371862961.1">
    <property type="nucleotide sequence ID" value="NZ_BIFH01000014.1"/>
</dbReference>
<dbReference type="Gene3D" id="2.160.20.10">
    <property type="entry name" value="Single-stranded right-handed beta-helix, Pectin lyase-like"/>
    <property type="match status" value="1"/>
</dbReference>
<evidence type="ECO:0008006" key="4">
    <source>
        <dbReference type="Google" id="ProtNLM"/>
    </source>
</evidence>
<organism evidence="2 3">
    <name type="scientific">Embleya hyalina</name>
    <dbReference type="NCBI Taxonomy" id="516124"/>
    <lineage>
        <taxon>Bacteria</taxon>
        <taxon>Bacillati</taxon>
        <taxon>Actinomycetota</taxon>
        <taxon>Actinomycetes</taxon>
        <taxon>Kitasatosporales</taxon>
        <taxon>Streptomycetaceae</taxon>
        <taxon>Embleya</taxon>
    </lineage>
</organism>
<dbReference type="InterPro" id="IPR012334">
    <property type="entry name" value="Pectin_lyas_fold"/>
</dbReference>
<evidence type="ECO:0000313" key="3">
    <source>
        <dbReference type="Proteomes" id="UP000286931"/>
    </source>
</evidence>
<gene>
    <name evidence="2" type="ORF">EHYA_01100</name>
</gene>
<dbReference type="Proteomes" id="UP000286931">
    <property type="component" value="Unassembled WGS sequence"/>
</dbReference>
<name>A0A401YFQ2_9ACTN</name>
<dbReference type="InterPro" id="IPR006311">
    <property type="entry name" value="TAT_signal"/>
</dbReference>
<dbReference type="EMBL" id="BIFH01000014">
    <property type="protein sequence ID" value="GCD93456.1"/>
    <property type="molecule type" value="Genomic_DNA"/>
</dbReference>
<reference evidence="2 3" key="1">
    <citation type="submission" date="2018-12" db="EMBL/GenBank/DDBJ databases">
        <title>Draft genome sequence of Embleya hyalina NBRC 13850T.</title>
        <authorList>
            <person name="Komaki H."/>
            <person name="Hosoyama A."/>
            <person name="Kimura A."/>
            <person name="Ichikawa N."/>
            <person name="Tamura T."/>
        </authorList>
    </citation>
    <scope>NUCLEOTIDE SEQUENCE [LARGE SCALE GENOMIC DNA]</scope>
    <source>
        <strain evidence="2 3">NBRC 13850</strain>
    </source>
</reference>
<feature type="region of interest" description="Disordered" evidence="1">
    <location>
        <begin position="1"/>
        <end position="25"/>
    </location>
</feature>
<keyword evidence="3" id="KW-1185">Reference proteome</keyword>
<proteinExistence type="predicted"/>
<feature type="compositionally biased region" description="Low complexity" evidence="1">
    <location>
        <begin position="1"/>
        <end position="21"/>
    </location>
</feature>
<comment type="caution">
    <text evidence="2">The sequence shown here is derived from an EMBL/GenBank/DDBJ whole genome shotgun (WGS) entry which is preliminary data.</text>
</comment>